<organism evidence="6 7">
    <name type="scientific">Citrus x changshan-huyou</name>
    <dbReference type="NCBI Taxonomy" id="2935761"/>
    <lineage>
        <taxon>Eukaryota</taxon>
        <taxon>Viridiplantae</taxon>
        <taxon>Streptophyta</taxon>
        <taxon>Embryophyta</taxon>
        <taxon>Tracheophyta</taxon>
        <taxon>Spermatophyta</taxon>
        <taxon>Magnoliopsida</taxon>
        <taxon>eudicotyledons</taxon>
        <taxon>Gunneridae</taxon>
        <taxon>Pentapetalae</taxon>
        <taxon>rosids</taxon>
        <taxon>malvids</taxon>
        <taxon>Sapindales</taxon>
        <taxon>Rutaceae</taxon>
        <taxon>Aurantioideae</taxon>
        <taxon>Citrus</taxon>
    </lineage>
</organism>
<proteinExistence type="inferred from homology"/>
<sequence length="253" mass="28156">MDSGKKMACSRWNRVADVLQIGVESVSNQYWVLLVHVTAGKLRVFHPIDCINYANACNPISHIKYTESVGVNLTTFDSKGKLDKIRTWHSKCELSIRIKSPVDGGARYTLDSEFGANPGEPVQLLEAAEASRLPLMGVALHIGCEATNLAAFRLKRNNQTSYKSTVFRPTCTAVGKVFAGHPLPELEVNDWLVFPDKGAYTLFVEPISMDLAMLPFELKLSVRIQAHTACEYENEVILLRGFASEVTQEIKNR</sequence>
<name>A0AAP0LT72_9ROSI</name>
<dbReference type="GO" id="GO:0033387">
    <property type="term" value="P:putrescine biosynthetic process from arginine, via ornithine"/>
    <property type="evidence" value="ECO:0007669"/>
    <property type="project" value="TreeGrafter"/>
</dbReference>
<dbReference type="SUPFAM" id="SSF51419">
    <property type="entry name" value="PLP-binding barrel"/>
    <property type="match status" value="1"/>
</dbReference>
<keyword evidence="4" id="KW-0456">Lyase</keyword>
<evidence type="ECO:0000313" key="6">
    <source>
        <dbReference type="EMBL" id="KAK9186765.1"/>
    </source>
</evidence>
<comment type="caution">
    <text evidence="6">The sequence shown here is derived from an EMBL/GenBank/DDBJ whole genome shotgun (WGS) entry which is preliminary data.</text>
</comment>
<protein>
    <recommendedName>
        <fullName evidence="5">Orn/DAP/Arg decarboxylase 2 N-terminal domain-containing protein</fullName>
    </recommendedName>
</protein>
<keyword evidence="7" id="KW-1185">Reference proteome</keyword>
<dbReference type="Proteomes" id="UP001428341">
    <property type="component" value="Unassembled WGS sequence"/>
</dbReference>
<dbReference type="InterPro" id="IPR029066">
    <property type="entry name" value="PLP-binding_barrel"/>
</dbReference>
<dbReference type="InterPro" id="IPR009006">
    <property type="entry name" value="Ala_racemase/Decarboxylase_C"/>
</dbReference>
<gene>
    <name evidence="6" type="ORF">WN944_018154</name>
</gene>
<dbReference type="InterPro" id="IPR002433">
    <property type="entry name" value="Orn_de-COase"/>
</dbReference>
<dbReference type="PANTHER" id="PTHR11482:SF6">
    <property type="entry name" value="ORNITHINE DECARBOXYLASE 1-RELATED"/>
    <property type="match status" value="1"/>
</dbReference>
<dbReference type="GO" id="GO:0004586">
    <property type="term" value="F:ornithine decarboxylase activity"/>
    <property type="evidence" value="ECO:0007669"/>
    <property type="project" value="TreeGrafter"/>
</dbReference>
<evidence type="ECO:0000256" key="1">
    <source>
        <dbReference type="ARBA" id="ARBA00001933"/>
    </source>
</evidence>
<feature type="domain" description="Orn/DAP/Arg decarboxylase 2 N-terminal" evidence="5">
    <location>
        <begin position="49"/>
        <end position="153"/>
    </location>
</feature>
<evidence type="ECO:0000256" key="2">
    <source>
        <dbReference type="ARBA" id="ARBA00008872"/>
    </source>
</evidence>
<evidence type="ECO:0000313" key="7">
    <source>
        <dbReference type="Proteomes" id="UP001428341"/>
    </source>
</evidence>
<dbReference type="Pfam" id="PF02784">
    <property type="entry name" value="Orn_Arg_deC_N"/>
    <property type="match status" value="1"/>
</dbReference>
<comment type="cofactor">
    <cofactor evidence="1">
        <name>pyridoxal 5'-phosphate</name>
        <dbReference type="ChEBI" id="CHEBI:597326"/>
    </cofactor>
</comment>
<evidence type="ECO:0000259" key="5">
    <source>
        <dbReference type="Pfam" id="PF02784"/>
    </source>
</evidence>
<dbReference type="PRINTS" id="PR01182">
    <property type="entry name" value="ORNDCRBXLASE"/>
</dbReference>
<dbReference type="AlphaFoldDB" id="A0AAP0LT72"/>
<reference evidence="6 7" key="1">
    <citation type="submission" date="2024-05" db="EMBL/GenBank/DDBJ databases">
        <title>Haplotype-resolved chromosome-level genome assembly of Huyou (Citrus changshanensis).</title>
        <authorList>
            <person name="Miao C."/>
            <person name="Chen W."/>
            <person name="Wu Y."/>
            <person name="Wang L."/>
            <person name="Zhao S."/>
            <person name="Grierson D."/>
            <person name="Xu C."/>
            <person name="Chen K."/>
        </authorList>
    </citation>
    <scope>NUCLEOTIDE SEQUENCE [LARGE SCALE GENOMIC DNA]</scope>
    <source>
        <strain evidence="6">01-14</strain>
        <tissue evidence="6">Leaf</tissue>
    </source>
</reference>
<evidence type="ECO:0000256" key="3">
    <source>
        <dbReference type="ARBA" id="ARBA00022898"/>
    </source>
</evidence>
<accession>A0AAP0LT72</accession>
<dbReference type="SUPFAM" id="SSF50621">
    <property type="entry name" value="Alanine racemase C-terminal domain-like"/>
    <property type="match status" value="1"/>
</dbReference>
<dbReference type="InterPro" id="IPR022644">
    <property type="entry name" value="De-COase2_N"/>
</dbReference>
<comment type="similarity">
    <text evidence="2">Belongs to the Orn/Lys/Arg decarboxylase class-II family.</text>
</comment>
<keyword evidence="3" id="KW-0663">Pyridoxal phosphate</keyword>
<dbReference type="Gene3D" id="3.20.20.10">
    <property type="entry name" value="Alanine racemase"/>
    <property type="match status" value="1"/>
</dbReference>
<dbReference type="GO" id="GO:0005737">
    <property type="term" value="C:cytoplasm"/>
    <property type="evidence" value="ECO:0007669"/>
    <property type="project" value="TreeGrafter"/>
</dbReference>
<dbReference type="PANTHER" id="PTHR11482">
    <property type="entry name" value="ARGININE/DIAMINOPIMELATE/ORNITHINE DECARBOXYLASE"/>
    <property type="match status" value="1"/>
</dbReference>
<dbReference type="EMBL" id="JBCGBO010000007">
    <property type="protein sequence ID" value="KAK9186765.1"/>
    <property type="molecule type" value="Genomic_DNA"/>
</dbReference>
<evidence type="ECO:0000256" key="4">
    <source>
        <dbReference type="ARBA" id="ARBA00023239"/>
    </source>
</evidence>